<dbReference type="AlphaFoldDB" id="A0A8J2NZZ4"/>
<keyword evidence="1" id="KW-1133">Transmembrane helix</keyword>
<evidence type="ECO:0000256" key="1">
    <source>
        <dbReference type="SAM" id="Phobius"/>
    </source>
</evidence>
<feature type="transmembrane region" description="Helical" evidence="1">
    <location>
        <begin position="45"/>
        <end position="64"/>
    </location>
</feature>
<evidence type="ECO:0000313" key="2">
    <source>
        <dbReference type="EMBL" id="CAG7726875.1"/>
    </source>
</evidence>
<feature type="transmembrane region" description="Helical" evidence="1">
    <location>
        <begin position="113"/>
        <end position="130"/>
    </location>
</feature>
<feature type="non-terminal residue" evidence="2">
    <location>
        <position position="150"/>
    </location>
</feature>
<keyword evidence="3" id="KW-1185">Reference proteome</keyword>
<feature type="transmembrane region" description="Helical" evidence="1">
    <location>
        <begin position="76"/>
        <end position="93"/>
    </location>
</feature>
<accession>A0A8J2NZZ4</accession>
<dbReference type="EMBL" id="CAJVCH010141094">
    <property type="protein sequence ID" value="CAG7726875.1"/>
    <property type="molecule type" value="Genomic_DNA"/>
</dbReference>
<evidence type="ECO:0000313" key="3">
    <source>
        <dbReference type="Proteomes" id="UP000708208"/>
    </source>
</evidence>
<proteinExistence type="predicted"/>
<keyword evidence="1" id="KW-0812">Transmembrane</keyword>
<sequence length="150" mass="17234">MHPQFTITKETQKKVKPKFRRICPMAHPPMDDCQEASKFLMDHGYHLLLLNIVFGLIPVSLVHGKISYLRFSLNMLYSWIFTIGIALLSYFFFRAINQSFFDERPGAQVADVAVSLARTIHIFGFLSLTIRGKSIARKIPALWRDLSTAF</sequence>
<reference evidence="2" key="1">
    <citation type="submission" date="2021-06" db="EMBL/GenBank/DDBJ databases">
        <authorList>
            <person name="Hodson N. C."/>
            <person name="Mongue J. A."/>
            <person name="Jaron S. K."/>
        </authorList>
    </citation>
    <scope>NUCLEOTIDE SEQUENCE</scope>
</reference>
<protein>
    <submittedName>
        <fullName evidence="2">Uncharacterized protein</fullName>
    </submittedName>
</protein>
<dbReference type="Proteomes" id="UP000708208">
    <property type="component" value="Unassembled WGS sequence"/>
</dbReference>
<keyword evidence="1" id="KW-0472">Membrane</keyword>
<comment type="caution">
    <text evidence="2">The sequence shown here is derived from an EMBL/GenBank/DDBJ whole genome shotgun (WGS) entry which is preliminary data.</text>
</comment>
<gene>
    <name evidence="2" type="ORF">AFUS01_LOCUS15754</name>
</gene>
<name>A0A8J2NZZ4_9HEXA</name>
<organism evidence="2 3">
    <name type="scientific">Allacma fusca</name>
    <dbReference type="NCBI Taxonomy" id="39272"/>
    <lineage>
        <taxon>Eukaryota</taxon>
        <taxon>Metazoa</taxon>
        <taxon>Ecdysozoa</taxon>
        <taxon>Arthropoda</taxon>
        <taxon>Hexapoda</taxon>
        <taxon>Collembola</taxon>
        <taxon>Symphypleona</taxon>
        <taxon>Sminthuridae</taxon>
        <taxon>Allacma</taxon>
    </lineage>
</organism>